<evidence type="ECO:0000313" key="2">
    <source>
        <dbReference type="EMBL" id="KAL0495862.1"/>
    </source>
</evidence>
<protein>
    <submittedName>
        <fullName evidence="2">Uncharacterized protein</fullName>
    </submittedName>
</protein>
<name>A0AAW3A133_9TRYP</name>
<evidence type="ECO:0000313" key="3">
    <source>
        <dbReference type="Proteomes" id="UP001500131"/>
    </source>
</evidence>
<comment type="caution">
    <text evidence="2">The sequence shown here is derived from an EMBL/GenBank/DDBJ whole genome shotgun (WGS) entry which is preliminary data.</text>
</comment>
<gene>
    <name evidence="2" type="ORF">Q4I31_007110</name>
</gene>
<feature type="region of interest" description="Disordered" evidence="1">
    <location>
        <begin position="1"/>
        <end position="36"/>
    </location>
</feature>
<accession>A0AAW3A133</accession>
<dbReference type="Proteomes" id="UP001500131">
    <property type="component" value="Unassembled WGS sequence"/>
</dbReference>
<organism evidence="2 3">
    <name type="scientific">Leishmania lindenbergi</name>
    <dbReference type="NCBI Taxonomy" id="651832"/>
    <lineage>
        <taxon>Eukaryota</taxon>
        <taxon>Discoba</taxon>
        <taxon>Euglenozoa</taxon>
        <taxon>Kinetoplastea</taxon>
        <taxon>Metakinetoplastina</taxon>
        <taxon>Trypanosomatida</taxon>
        <taxon>Trypanosomatidae</taxon>
        <taxon>Leishmaniinae</taxon>
        <taxon>Leishmania</taxon>
    </lineage>
</organism>
<sequence length="180" mass="19156">MHSTPEAAAAASAPISSSSSSPSSSPSSSFSPSAPSPLGTLPACCTEAFKEHYRRGEVPQFGCYDPVYLRQAFDTSPTLDSTTRNPTHASFFPSFSSLVCAYADHGATSLSLPPTGRTMNAPAADEDADQGATTMTADHARSRRSWEYITSAEDMWSGPPLTMKIPPASDYERILLDRAL</sequence>
<dbReference type="AlphaFoldDB" id="A0AAW3A133"/>
<reference evidence="2 3" key="1">
    <citation type="submission" date="2024-02" db="EMBL/GenBank/DDBJ databases">
        <title>FIRST GENOME SEQUENCES OF Leishmania (Viannia) shawi, Leishmania (Viannia) lindenbergi AND Leishmania (Viannia) utingensis.</title>
        <authorList>
            <person name="Resadore F."/>
            <person name="Custodio M.G.F."/>
            <person name="Boite M.C."/>
            <person name="Cupolillo E."/>
            <person name="Ferreira G.E.M."/>
        </authorList>
    </citation>
    <scope>NUCLEOTIDE SEQUENCE [LARGE SCALE GENOMIC DNA]</scope>
    <source>
        <strain evidence="2 3">MHOM/BR/1966/M15733</strain>
    </source>
</reference>
<evidence type="ECO:0000256" key="1">
    <source>
        <dbReference type="SAM" id="MobiDB-lite"/>
    </source>
</evidence>
<dbReference type="EMBL" id="JBAMZK010000035">
    <property type="protein sequence ID" value="KAL0495862.1"/>
    <property type="molecule type" value="Genomic_DNA"/>
</dbReference>
<keyword evidence="3" id="KW-1185">Reference proteome</keyword>
<proteinExistence type="predicted"/>